<keyword evidence="5" id="KW-1185">Reference proteome</keyword>
<sequence>MHKSGVILVWFVAIATVGAVLLTSKMLDVRGSWLRVVEKNKTQIQKNASEIEAKEKEREKLLGELTRTMLGWDRYWDAEANVNPQTGEVGVRLNGNQTLGGPDMSDAAAASQVFYAFQPDSTKPGGSSFVGAFRFTPNSRNSLELVNPPLPGEVVTWKSGPWRFRELVPLNYMNTLRNLRDELVQDAEEFKLTQGRLQDLNRLLAAAKERLEARVSELIGSDTAPQDELLPVELRKGLVAGLEEEEQERNQEFAETDQLRRDLIKIYQKQLELIDEVSKLSNQLPKPKS</sequence>
<dbReference type="Proteomes" id="UP000322887">
    <property type="component" value="Chromosome"/>
</dbReference>
<dbReference type="GeneID" id="98647075"/>
<feature type="coiled-coil region" evidence="1">
    <location>
        <begin position="173"/>
        <end position="217"/>
    </location>
</feature>
<dbReference type="RefSeq" id="WP_002648159.1">
    <property type="nucleotide sequence ID" value="NZ_CAXBMG010000026.1"/>
</dbReference>
<feature type="coiled-coil region" evidence="1">
    <location>
        <begin position="34"/>
        <end position="64"/>
    </location>
</feature>
<keyword evidence="1" id="KW-0175">Coiled coil</keyword>
<reference evidence="3 5" key="2">
    <citation type="submission" date="2019-08" db="EMBL/GenBank/DDBJ databases">
        <title>Deep-cultivation of Planctomycetes and their phenomic and genomic characterization uncovers novel biology.</title>
        <authorList>
            <person name="Wiegand S."/>
            <person name="Jogler M."/>
            <person name="Boedeker C."/>
            <person name="Pinto D."/>
            <person name="Vollmers J."/>
            <person name="Rivas-Marin E."/>
            <person name="Kohn T."/>
            <person name="Peeters S.H."/>
            <person name="Heuer A."/>
            <person name="Rast P."/>
            <person name="Oberbeckmann S."/>
            <person name="Bunk B."/>
            <person name="Jeske O."/>
            <person name="Meyerdierks A."/>
            <person name="Storesund J.E."/>
            <person name="Kallscheuer N."/>
            <person name="Luecker S."/>
            <person name="Lage O.M."/>
            <person name="Pohl T."/>
            <person name="Merkel B.J."/>
            <person name="Hornburger P."/>
            <person name="Mueller R.-W."/>
            <person name="Bruemmer F."/>
            <person name="Labrenz M."/>
            <person name="Spormann A.M."/>
            <person name="Op den Camp H."/>
            <person name="Overmann J."/>
            <person name="Amann R."/>
            <person name="Jetten M.S.M."/>
            <person name="Mascher T."/>
            <person name="Medema M.H."/>
            <person name="Devos D.P."/>
            <person name="Kaster A.-K."/>
            <person name="Ovreas L."/>
            <person name="Rohde M."/>
            <person name="Galperin M.Y."/>
            <person name="Jogler C."/>
        </authorList>
    </citation>
    <scope>NUCLEOTIDE SEQUENCE [LARGE SCALE GENOMIC DNA]</scope>
    <source>
        <strain evidence="3 5">DSM 8797</strain>
    </source>
</reference>
<evidence type="ECO:0000313" key="4">
    <source>
        <dbReference type="Proteomes" id="UP000263642"/>
    </source>
</evidence>
<evidence type="ECO:0000313" key="3">
    <source>
        <dbReference type="EMBL" id="QEG16643.1"/>
    </source>
</evidence>
<dbReference type="AlphaFoldDB" id="A0A3D3RG45"/>
<gene>
    <name evidence="2" type="ORF">DIT97_33115</name>
    <name evidence="3" type="ORF">GmarT_25090</name>
</gene>
<accession>A0A517XAZ5</accession>
<name>A0A3D3RG45_9PLAN</name>
<proteinExistence type="predicted"/>
<organism evidence="2 4">
    <name type="scientific">Gimesia maris</name>
    <dbReference type="NCBI Taxonomy" id="122"/>
    <lineage>
        <taxon>Bacteria</taxon>
        <taxon>Pseudomonadati</taxon>
        <taxon>Planctomycetota</taxon>
        <taxon>Planctomycetia</taxon>
        <taxon>Planctomycetales</taxon>
        <taxon>Planctomycetaceae</taxon>
        <taxon>Gimesia</taxon>
    </lineage>
</organism>
<protein>
    <submittedName>
        <fullName evidence="2">Uncharacterized protein</fullName>
    </submittedName>
</protein>
<evidence type="ECO:0000313" key="5">
    <source>
        <dbReference type="Proteomes" id="UP000322887"/>
    </source>
</evidence>
<accession>A0A3D3RG45</accession>
<evidence type="ECO:0000313" key="2">
    <source>
        <dbReference type="EMBL" id="HCO27606.1"/>
    </source>
</evidence>
<dbReference type="EMBL" id="CP042910">
    <property type="protein sequence ID" value="QEG16643.1"/>
    <property type="molecule type" value="Genomic_DNA"/>
</dbReference>
<dbReference type="Proteomes" id="UP000263642">
    <property type="component" value="Unassembled WGS sequence"/>
</dbReference>
<reference evidence="2 4" key="1">
    <citation type="journal article" date="2018" name="Nat. Biotechnol.">
        <title>A standardized bacterial taxonomy based on genome phylogeny substantially revises the tree of life.</title>
        <authorList>
            <person name="Parks D.H."/>
            <person name="Chuvochina M."/>
            <person name="Waite D.W."/>
            <person name="Rinke C."/>
            <person name="Skarshewski A."/>
            <person name="Chaumeil P.A."/>
            <person name="Hugenholtz P."/>
        </authorList>
    </citation>
    <scope>NUCLEOTIDE SEQUENCE [LARGE SCALE GENOMIC DNA]</scope>
    <source>
        <strain evidence="2">UBA9375</strain>
    </source>
</reference>
<evidence type="ECO:0000256" key="1">
    <source>
        <dbReference type="SAM" id="Coils"/>
    </source>
</evidence>
<dbReference type="EMBL" id="DQAY01000202">
    <property type="protein sequence ID" value="HCO27606.1"/>
    <property type="molecule type" value="Genomic_DNA"/>
</dbReference>